<keyword evidence="6 9" id="KW-0235">DNA replication</keyword>
<dbReference type="SUPFAM" id="SSF56747">
    <property type="entry name" value="Prim-pol domain"/>
    <property type="match status" value="1"/>
</dbReference>
<dbReference type="STRING" id="94208.A0A2S4KXI1"/>
<evidence type="ECO:0000256" key="6">
    <source>
        <dbReference type="ARBA" id="ARBA00022705"/>
    </source>
</evidence>
<dbReference type="InterPro" id="IPR002755">
    <property type="entry name" value="DNA_primase_S"/>
</dbReference>
<comment type="similarity">
    <text evidence="1 9">Belongs to the eukaryotic-type primase small subunit family.</text>
</comment>
<dbReference type="PANTHER" id="PTHR10536">
    <property type="entry name" value="DNA PRIMASE SMALL SUBUNIT"/>
    <property type="match status" value="1"/>
</dbReference>
<feature type="compositionally biased region" description="Polar residues" evidence="10">
    <location>
        <begin position="1"/>
        <end position="13"/>
    </location>
</feature>
<reference evidence="11 12" key="1">
    <citation type="submission" date="2018-01" db="EMBL/GenBank/DDBJ databases">
        <title>Harnessing the power of phylogenomics to disentangle the directionality and signatures of interkingdom host jumping in the parasitic fungal genus Tolypocladium.</title>
        <authorList>
            <person name="Quandt C.A."/>
            <person name="Patterson W."/>
            <person name="Spatafora J.W."/>
        </authorList>
    </citation>
    <scope>NUCLEOTIDE SEQUENCE [LARGE SCALE GENOMIC DNA]</scope>
    <source>
        <strain evidence="11 12">NRBC 100945</strain>
    </source>
</reference>
<accession>A0A2S4KXI1</accession>
<keyword evidence="8" id="KW-0804">Transcription</keyword>
<evidence type="ECO:0000256" key="3">
    <source>
        <dbReference type="ARBA" id="ARBA00022515"/>
    </source>
</evidence>
<dbReference type="EC" id="2.7.7.-" evidence="9"/>
<dbReference type="GO" id="GO:0046872">
    <property type="term" value="F:metal ion binding"/>
    <property type="evidence" value="ECO:0007669"/>
    <property type="project" value="UniProtKB-KW"/>
</dbReference>
<evidence type="ECO:0000256" key="5">
    <source>
        <dbReference type="ARBA" id="ARBA00022695"/>
    </source>
</evidence>
<keyword evidence="4 9" id="KW-0808">Transferase</keyword>
<comment type="caution">
    <text evidence="11">The sequence shown here is derived from an EMBL/GenBank/DDBJ whole genome shotgun (WGS) entry which is preliminary data.</text>
</comment>
<dbReference type="FunFam" id="3.90.920.10:FF:000002">
    <property type="entry name" value="DNA primase"/>
    <property type="match status" value="1"/>
</dbReference>
<dbReference type="InterPro" id="IPR014052">
    <property type="entry name" value="DNA_primase_ssu_euk/arc"/>
</dbReference>
<feature type="region of interest" description="Disordered" evidence="10">
    <location>
        <begin position="1"/>
        <end position="102"/>
    </location>
</feature>
<gene>
    <name evidence="11" type="ORF">TPAR_04917</name>
</gene>
<feature type="compositionally biased region" description="Acidic residues" evidence="10">
    <location>
        <begin position="37"/>
        <end position="55"/>
    </location>
</feature>
<evidence type="ECO:0000256" key="10">
    <source>
        <dbReference type="SAM" id="MobiDB-lite"/>
    </source>
</evidence>
<dbReference type="Pfam" id="PF01896">
    <property type="entry name" value="DNA_primase_S"/>
    <property type="match status" value="1"/>
</dbReference>
<evidence type="ECO:0000256" key="2">
    <source>
        <dbReference type="ARBA" id="ARBA00022478"/>
    </source>
</evidence>
<dbReference type="GO" id="GO:0006269">
    <property type="term" value="P:DNA replication, synthesis of primer"/>
    <property type="evidence" value="ECO:0007669"/>
    <property type="project" value="UniProtKB-KW"/>
</dbReference>
<dbReference type="EMBL" id="PKSG01000482">
    <property type="protein sequence ID" value="POR34898.1"/>
    <property type="molecule type" value="Genomic_DNA"/>
</dbReference>
<proteinExistence type="inferred from homology"/>
<feature type="compositionally biased region" description="Low complexity" evidence="10">
    <location>
        <begin position="89"/>
        <end position="99"/>
    </location>
</feature>
<dbReference type="CDD" id="cd04860">
    <property type="entry name" value="AE_Prim_S"/>
    <property type="match status" value="1"/>
</dbReference>
<keyword evidence="3 9" id="KW-0639">Primosome</keyword>
<keyword evidence="5" id="KW-0548">Nucleotidyltransferase</keyword>
<evidence type="ECO:0000256" key="4">
    <source>
        <dbReference type="ARBA" id="ARBA00022679"/>
    </source>
</evidence>
<evidence type="ECO:0000256" key="8">
    <source>
        <dbReference type="ARBA" id="ARBA00023163"/>
    </source>
</evidence>
<evidence type="ECO:0000313" key="12">
    <source>
        <dbReference type="Proteomes" id="UP000237481"/>
    </source>
</evidence>
<name>A0A2S4KXI1_9HYPO</name>
<dbReference type="Proteomes" id="UP000237481">
    <property type="component" value="Unassembled WGS sequence"/>
</dbReference>
<evidence type="ECO:0000256" key="7">
    <source>
        <dbReference type="ARBA" id="ARBA00022723"/>
    </source>
</evidence>
<organism evidence="11 12">
    <name type="scientific">Tolypocladium paradoxum</name>
    <dbReference type="NCBI Taxonomy" id="94208"/>
    <lineage>
        <taxon>Eukaryota</taxon>
        <taxon>Fungi</taxon>
        <taxon>Dikarya</taxon>
        <taxon>Ascomycota</taxon>
        <taxon>Pezizomycotina</taxon>
        <taxon>Sordariomycetes</taxon>
        <taxon>Hypocreomycetidae</taxon>
        <taxon>Hypocreales</taxon>
        <taxon>Ophiocordycipitaceae</taxon>
        <taxon>Tolypocladium</taxon>
    </lineage>
</organism>
<sequence length="526" mass="58620">MPHSVTAESSSSPGAVKDEPMDEDNCTPSGVGHAADGDQDIDLDMDGETAQDDADAAPVAVKKGVKLDELFGDDSDDEFPSSAPVKEQPSSSPAAPASPTDMTALKASDPEVMRSFYQRLFPWRQLFQWLNHSPMPTNDFGNREFAFTLQNDAYLRYQSFATADLLRKDVLRLMPSRFEIGPVYTTNPRDRKMLGSNASAFKPLAKELCFDIDLTDYDDIRTCCDKANICNKCWAFMTMAIKVVDAALRDDFGFRHIMWVYSGRRGAHAWVCDKKARSMDDQKRRAIAGYLEVVRGGAHGGKKVNVRRPLHPHLARSLDILKTHFQEDVLEAQDPWASAEQAEKLLQLLPDRTLNDSLRRKWDAAPGRASASKWADIDAMAKTGASKNLDAKALLEAKQDVVLEYTYPRLDIEVSKKLNHLLKSPFVVHPGTGRVCVPIDTRSLDEFDPLGVPTVQGLLAEIDAWKDDGSGAAGEDDGNKDKGVADWEKTSLKPYVEQFRAFVAGIMRDERDGRVKREREDESMEF</sequence>
<evidence type="ECO:0000256" key="9">
    <source>
        <dbReference type="RuleBase" id="RU003514"/>
    </source>
</evidence>
<keyword evidence="7" id="KW-0479">Metal-binding</keyword>
<dbReference type="NCBIfam" id="TIGR00335">
    <property type="entry name" value="primase_sml"/>
    <property type="match status" value="1"/>
</dbReference>
<dbReference type="Gene3D" id="3.90.920.10">
    <property type="entry name" value="DNA primase, PRIM domain"/>
    <property type="match status" value="1"/>
</dbReference>
<dbReference type="GO" id="GO:0003899">
    <property type="term" value="F:DNA-directed RNA polymerase activity"/>
    <property type="evidence" value="ECO:0007669"/>
    <property type="project" value="InterPro"/>
</dbReference>
<dbReference type="AlphaFoldDB" id="A0A2S4KXI1"/>
<evidence type="ECO:0000313" key="11">
    <source>
        <dbReference type="EMBL" id="POR34898.1"/>
    </source>
</evidence>
<keyword evidence="2 9" id="KW-0240">DNA-directed RNA polymerase</keyword>
<dbReference type="OrthoDB" id="19606at2759"/>
<feature type="compositionally biased region" description="Acidic residues" evidence="10">
    <location>
        <begin position="70"/>
        <end position="79"/>
    </location>
</feature>
<protein>
    <recommendedName>
        <fullName evidence="9">DNA primase</fullName>
        <ecNumber evidence="9">2.7.7.-</ecNumber>
    </recommendedName>
</protein>
<evidence type="ECO:0000256" key="1">
    <source>
        <dbReference type="ARBA" id="ARBA00009762"/>
    </source>
</evidence>
<dbReference type="GO" id="GO:0005658">
    <property type="term" value="C:alpha DNA polymerase:primase complex"/>
    <property type="evidence" value="ECO:0007669"/>
    <property type="project" value="UniProtKB-ARBA"/>
</dbReference>
<keyword evidence="12" id="KW-1185">Reference proteome</keyword>